<feature type="transmembrane region" description="Helical" evidence="1">
    <location>
        <begin position="12"/>
        <end position="31"/>
    </location>
</feature>
<dbReference type="RefSeq" id="WP_192778703.1">
    <property type="nucleotide sequence ID" value="NZ_BAAASY010000008.1"/>
</dbReference>
<keyword evidence="3" id="KW-1185">Reference proteome</keyword>
<dbReference type="Proteomes" id="UP000661607">
    <property type="component" value="Unassembled WGS sequence"/>
</dbReference>
<reference evidence="2 3" key="1">
    <citation type="submission" date="2020-10" db="EMBL/GenBank/DDBJ databases">
        <title>Sequencing the genomes of 1000 actinobacteria strains.</title>
        <authorList>
            <person name="Klenk H.-P."/>
        </authorList>
    </citation>
    <scope>NUCLEOTIDE SEQUENCE [LARGE SCALE GENOMIC DNA]</scope>
    <source>
        <strain evidence="2 3">DSM 43748</strain>
    </source>
</reference>
<sequence>MEGQPVVKTPWRVVGLVVRVVLLAILLWGGVVSGLSTFPREGTAAELRAALDDKDTIVYLVDAREVRWSNHPLHWRRLIVNQDGSLSSDAGLDLEGRIGGDSDPAPEDPDEPREIDVLLAAAELRGVTVVRADGDNWPPAWFEDVPARYGWLVPLAWFATLLAMLARSRPRYANRWGWFWMFFFGGVGAPLYLLLEPQPIWAAMDGPMPPARSRLDGGGGCLMALLLALVSGLGLIGLGALFG</sequence>
<keyword evidence="1" id="KW-0812">Transmembrane</keyword>
<organism evidence="2 3">
    <name type="scientific">Nonomuraea africana</name>
    <dbReference type="NCBI Taxonomy" id="46171"/>
    <lineage>
        <taxon>Bacteria</taxon>
        <taxon>Bacillati</taxon>
        <taxon>Actinomycetota</taxon>
        <taxon>Actinomycetes</taxon>
        <taxon>Streptosporangiales</taxon>
        <taxon>Streptosporangiaceae</taxon>
        <taxon>Nonomuraea</taxon>
    </lineage>
</organism>
<evidence type="ECO:0000313" key="2">
    <source>
        <dbReference type="EMBL" id="MBE1564298.1"/>
    </source>
</evidence>
<evidence type="ECO:0000313" key="3">
    <source>
        <dbReference type="Proteomes" id="UP000661607"/>
    </source>
</evidence>
<dbReference type="EMBL" id="JADBEF010000001">
    <property type="protein sequence ID" value="MBE1564298.1"/>
    <property type="molecule type" value="Genomic_DNA"/>
</dbReference>
<comment type="caution">
    <text evidence="2">The sequence shown here is derived from an EMBL/GenBank/DDBJ whole genome shotgun (WGS) entry which is preliminary data.</text>
</comment>
<proteinExistence type="predicted"/>
<keyword evidence="1" id="KW-1133">Transmembrane helix</keyword>
<feature type="transmembrane region" description="Helical" evidence="1">
    <location>
        <begin position="215"/>
        <end position="242"/>
    </location>
</feature>
<accession>A0ABR9KRS1</accession>
<feature type="transmembrane region" description="Helical" evidence="1">
    <location>
        <begin position="178"/>
        <end position="195"/>
    </location>
</feature>
<protein>
    <submittedName>
        <fullName evidence="2">Uncharacterized protein</fullName>
    </submittedName>
</protein>
<keyword evidence="1" id="KW-0472">Membrane</keyword>
<evidence type="ECO:0000256" key="1">
    <source>
        <dbReference type="SAM" id="Phobius"/>
    </source>
</evidence>
<feature type="transmembrane region" description="Helical" evidence="1">
    <location>
        <begin position="149"/>
        <end position="166"/>
    </location>
</feature>
<gene>
    <name evidence="2" type="ORF">H4W81_007077</name>
</gene>
<name>A0ABR9KRS1_9ACTN</name>